<feature type="non-terminal residue" evidence="2">
    <location>
        <position position="89"/>
    </location>
</feature>
<accession>A0A382XEM9</accession>
<dbReference type="SUPFAM" id="SSF55961">
    <property type="entry name" value="Bet v1-like"/>
    <property type="match status" value="1"/>
</dbReference>
<dbReference type="InterPro" id="IPR005031">
    <property type="entry name" value="COQ10_START"/>
</dbReference>
<reference evidence="2" key="1">
    <citation type="submission" date="2018-05" db="EMBL/GenBank/DDBJ databases">
        <authorList>
            <person name="Lanie J.A."/>
            <person name="Ng W.-L."/>
            <person name="Kazmierczak K.M."/>
            <person name="Andrzejewski T.M."/>
            <person name="Davidsen T.M."/>
            <person name="Wayne K.J."/>
            <person name="Tettelin H."/>
            <person name="Glass J.I."/>
            <person name="Rusch D."/>
            <person name="Podicherti R."/>
            <person name="Tsui H.-C.T."/>
            <person name="Winkler M.E."/>
        </authorList>
    </citation>
    <scope>NUCLEOTIDE SEQUENCE</scope>
</reference>
<organism evidence="2">
    <name type="scientific">marine metagenome</name>
    <dbReference type="NCBI Taxonomy" id="408172"/>
    <lineage>
        <taxon>unclassified sequences</taxon>
        <taxon>metagenomes</taxon>
        <taxon>ecological metagenomes</taxon>
    </lineage>
</organism>
<evidence type="ECO:0000313" key="2">
    <source>
        <dbReference type="EMBL" id="SVD69289.1"/>
    </source>
</evidence>
<name>A0A382XEM9_9ZZZZ</name>
<protein>
    <recommendedName>
        <fullName evidence="1">Coenzyme Q-binding protein COQ10 START domain-containing protein</fullName>
    </recommendedName>
</protein>
<evidence type="ECO:0000259" key="1">
    <source>
        <dbReference type="Pfam" id="PF03364"/>
    </source>
</evidence>
<sequence>MTILEFSLDLPAQPNQLMKLTEDYENLPKYLPDQLKSVRIIEKNETETKTEETIVFSTLIKKEIIQQALHKKISDNKLNTEIISGPAKG</sequence>
<dbReference type="InterPro" id="IPR023393">
    <property type="entry name" value="START-like_dom_sf"/>
</dbReference>
<feature type="domain" description="Coenzyme Q-binding protein COQ10 START" evidence="1">
    <location>
        <begin position="10"/>
        <end position="61"/>
    </location>
</feature>
<dbReference type="AlphaFoldDB" id="A0A382XEM9"/>
<dbReference type="Pfam" id="PF03364">
    <property type="entry name" value="Polyketide_cyc"/>
    <property type="match status" value="1"/>
</dbReference>
<dbReference type="EMBL" id="UINC01167022">
    <property type="protein sequence ID" value="SVD69289.1"/>
    <property type="molecule type" value="Genomic_DNA"/>
</dbReference>
<gene>
    <name evidence="2" type="ORF">METZ01_LOCUS422143</name>
</gene>
<proteinExistence type="predicted"/>
<dbReference type="Gene3D" id="3.30.530.20">
    <property type="match status" value="1"/>
</dbReference>